<proteinExistence type="predicted"/>
<feature type="compositionally biased region" description="Basic and acidic residues" evidence="2">
    <location>
        <begin position="353"/>
        <end position="368"/>
    </location>
</feature>
<feature type="compositionally biased region" description="Basic and acidic residues" evidence="2">
    <location>
        <begin position="470"/>
        <end position="488"/>
    </location>
</feature>
<dbReference type="PANTHER" id="PTHR23176">
    <property type="entry name" value="RHO/RAC/CDC GTPASE-ACTIVATING PROTEIN"/>
    <property type="match status" value="1"/>
</dbReference>
<dbReference type="InterPro" id="IPR008936">
    <property type="entry name" value="Rho_GTPase_activation_prot"/>
</dbReference>
<feature type="compositionally biased region" description="Polar residues" evidence="2">
    <location>
        <begin position="239"/>
        <end position="262"/>
    </location>
</feature>
<keyword evidence="1" id="KW-0343">GTPase activation</keyword>
<dbReference type="GO" id="GO:0007165">
    <property type="term" value="P:signal transduction"/>
    <property type="evidence" value="ECO:0007669"/>
    <property type="project" value="InterPro"/>
</dbReference>
<dbReference type="PROSITE" id="PS50195">
    <property type="entry name" value="PX"/>
    <property type="match status" value="1"/>
</dbReference>
<keyword evidence="7" id="KW-1185">Reference proteome</keyword>
<accession>A0A550CK89</accession>
<feature type="compositionally biased region" description="Low complexity" evidence="2">
    <location>
        <begin position="211"/>
        <end position="223"/>
    </location>
</feature>
<feature type="compositionally biased region" description="Low complexity" evidence="2">
    <location>
        <begin position="489"/>
        <end position="500"/>
    </location>
</feature>
<feature type="domain" description="PH" evidence="3">
    <location>
        <begin position="695"/>
        <end position="805"/>
    </location>
</feature>
<dbReference type="InterPro" id="IPR036871">
    <property type="entry name" value="PX_dom_sf"/>
</dbReference>
<dbReference type="Pfam" id="PF00620">
    <property type="entry name" value="RhoGAP"/>
    <property type="match status" value="1"/>
</dbReference>
<dbReference type="Gene3D" id="3.30.1520.10">
    <property type="entry name" value="Phox-like domain"/>
    <property type="match status" value="1"/>
</dbReference>
<dbReference type="SUPFAM" id="SSF48350">
    <property type="entry name" value="GTPase activation domain, GAP"/>
    <property type="match status" value="1"/>
</dbReference>
<feature type="compositionally biased region" description="Polar residues" evidence="2">
    <location>
        <begin position="398"/>
        <end position="414"/>
    </location>
</feature>
<feature type="domain" description="Rho-GAP" evidence="5">
    <location>
        <begin position="1091"/>
        <end position="1280"/>
    </location>
</feature>
<dbReference type="InterPro" id="IPR001683">
    <property type="entry name" value="PX_dom"/>
</dbReference>
<dbReference type="InterPro" id="IPR011993">
    <property type="entry name" value="PH-like_dom_sf"/>
</dbReference>
<dbReference type="Pfam" id="PF00169">
    <property type="entry name" value="PH"/>
    <property type="match status" value="1"/>
</dbReference>
<reference evidence="6 7" key="1">
    <citation type="journal article" date="2019" name="New Phytol.">
        <title>Comparative genomics reveals unique wood-decay strategies and fruiting body development in the Schizophyllaceae.</title>
        <authorList>
            <person name="Almasi E."/>
            <person name="Sahu N."/>
            <person name="Krizsan K."/>
            <person name="Balint B."/>
            <person name="Kovacs G.M."/>
            <person name="Kiss B."/>
            <person name="Cseklye J."/>
            <person name="Drula E."/>
            <person name="Henrissat B."/>
            <person name="Nagy I."/>
            <person name="Chovatia M."/>
            <person name="Adam C."/>
            <person name="LaButti K."/>
            <person name="Lipzen A."/>
            <person name="Riley R."/>
            <person name="Grigoriev I.V."/>
            <person name="Nagy L.G."/>
        </authorList>
    </citation>
    <scope>NUCLEOTIDE SEQUENCE [LARGE SCALE GENOMIC DNA]</scope>
    <source>
        <strain evidence="6 7">NL-1724</strain>
    </source>
</reference>
<organism evidence="6 7">
    <name type="scientific">Schizophyllum amplum</name>
    <dbReference type="NCBI Taxonomy" id="97359"/>
    <lineage>
        <taxon>Eukaryota</taxon>
        <taxon>Fungi</taxon>
        <taxon>Dikarya</taxon>
        <taxon>Basidiomycota</taxon>
        <taxon>Agaricomycotina</taxon>
        <taxon>Agaricomycetes</taxon>
        <taxon>Agaricomycetidae</taxon>
        <taxon>Agaricales</taxon>
        <taxon>Schizophyllaceae</taxon>
        <taxon>Schizophyllum</taxon>
    </lineage>
</organism>
<evidence type="ECO:0000313" key="6">
    <source>
        <dbReference type="EMBL" id="TRM65230.1"/>
    </source>
</evidence>
<evidence type="ECO:0000256" key="2">
    <source>
        <dbReference type="SAM" id="MobiDB-lite"/>
    </source>
</evidence>
<dbReference type="CDD" id="cd06093">
    <property type="entry name" value="PX_domain"/>
    <property type="match status" value="1"/>
</dbReference>
<dbReference type="Proteomes" id="UP000320762">
    <property type="component" value="Unassembled WGS sequence"/>
</dbReference>
<dbReference type="SMART" id="SM00324">
    <property type="entry name" value="RhoGAP"/>
    <property type="match status" value="1"/>
</dbReference>
<feature type="domain" description="PX" evidence="4">
    <location>
        <begin position="569"/>
        <end position="687"/>
    </location>
</feature>
<feature type="region of interest" description="Disordered" evidence="2">
    <location>
        <begin position="1317"/>
        <end position="1436"/>
    </location>
</feature>
<dbReference type="PANTHER" id="PTHR23176:SF129">
    <property type="entry name" value="RHO GTPASE ACTIVATING PROTEIN AT 16F, ISOFORM E-RELATED"/>
    <property type="match status" value="1"/>
</dbReference>
<feature type="compositionally biased region" description="Acidic residues" evidence="2">
    <location>
        <begin position="422"/>
        <end position="440"/>
    </location>
</feature>
<dbReference type="InterPro" id="IPR050729">
    <property type="entry name" value="Rho-GAP"/>
</dbReference>
<feature type="compositionally biased region" description="Low complexity" evidence="2">
    <location>
        <begin position="1383"/>
        <end position="1394"/>
    </location>
</feature>
<dbReference type="OrthoDB" id="185175at2759"/>
<feature type="region of interest" description="Disordered" evidence="2">
    <location>
        <begin position="812"/>
        <end position="847"/>
    </location>
</feature>
<feature type="compositionally biased region" description="Low complexity" evidence="2">
    <location>
        <begin position="1351"/>
        <end position="1369"/>
    </location>
</feature>
<dbReference type="GO" id="GO:0005737">
    <property type="term" value="C:cytoplasm"/>
    <property type="evidence" value="ECO:0007669"/>
    <property type="project" value="TreeGrafter"/>
</dbReference>
<comment type="caution">
    <text evidence="6">The sequence shown here is derived from an EMBL/GenBank/DDBJ whole genome shotgun (WGS) entry which is preliminary data.</text>
</comment>
<dbReference type="GO" id="GO:0005096">
    <property type="term" value="F:GTPase activator activity"/>
    <property type="evidence" value="ECO:0007669"/>
    <property type="project" value="UniProtKB-KW"/>
</dbReference>
<dbReference type="GO" id="GO:0035091">
    <property type="term" value="F:phosphatidylinositol binding"/>
    <property type="evidence" value="ECO:0007669"/>
    <property type="project" value="InterPro"/>
</dbReference>
<feature type="compositionally biased region" description="Basic and acidic residues" evidence="2">
    <location>
        <begin position="976"/>
        <end position="995"/>
    </location>
</feature>
<feature type="compositionally biased region" description="Polar residues" evidence="2">
    <location>
        <begin position="328"/>
        <end position="338"/>
    </location>
</feature>
<dbReference type="CDD" id="cd13277">
    <property type="entry name" value="PH_Bem3"/>
    <property type="match status" value="1"/>
</dbReference>
<name>A0A550CK89_9AGAR</name>
<dbReference type="InterPro" id="IPR000198">
    <property type="entry name" value="RhoGAP_dom"/>
</dbReference>
<dbReference type="PROSITE" id="PS50003">
    <property type="entry name" value="PH_DOMAIN"/>
    <property type="match status" value="1"/>
</dbReference>
<evidence type="ECO:0000259" key="5">
    <source>
        <dbReference type="PROSITE" id="PS50238"/>
    </source>
</evidence>
<evidence type="ECO:0008006" key="8">
    <source>
        <dbReference type="Google" id="ProtNLM"/>
    </source>
</evidence>
<feature type="compositionally biased region" description="Basic and acidic residues" evidence="2">
    <location>
        <begin position="129"/>
        <end position="160"/>
    </location>
</feature>
<evidence type="ECO:0000256" key="1">
    <source>
        <dbReference type="ARBA" id="ARBA00022468"/>
    </source>
</evidence>
<dbReference type="EMBL" id="VDMD01000005">
    <property type="protein sequence ID" value="TRM65230.1"/>
    <property type="molecule type" value="Genomic_DNA"/>
</dbReference>
<feature type="region of interest" description="Disordered" evidence="2">
    <location>
        <begin position="123"/>
        <end position="558"/>
    </location>
</feature>
<feature type="compositionally biased region" description="Polar residues" evidence="2">
    <location>
        <begin position="836"/>
        <end position="847"/>
    </location>
</feature>
<feature type="compositionally biased region" description="Polar residues" evidence="2">
    <location>
        <begin position="284"/>
        <end position="309"/>
    </location>
</feature>
<protein>
    <recommendedName>
        <fullName evidence="8">RhoGAP-domain-containing protein</fullName>
    </recommendedName>
</protein>
<sequence>MSQQATDASWTDSLDSRNGSRDQLAPPGSTGRVRGSPSNTNLATHGSAQATPVSVDQLLQAHVGEADPRNGALDQAVNERNTFAAQNAQLWKLIEKQRTGYNQILKELERVRTERDSYKHKLAALAGVDPKRRASSRHAERAHTVDSSDGEHTSARRVVPDDPTTPKTSYHPFSGSRTTEDIPRGPRQQSRKSSLPPIRVPSRPDHAPVPSSSSTGSAASQDSVPYPSRQAPYKRAHSDSTASRDSNASGSSIYSRQSSDVRNATPDKAAPSIPTSLLPANGTAYMNSPVRSHQHHPSNVTVTPQSEPRSQSAPSIPPPPQIIASPAVTPTQPSSSHLQPFPTPSALALDPRLASRDSRVSLPDEARRYIANMVESPMPSPQTNKEGFSPAMNREGFSPTTNKFVPPVRSTSPLKPQREEFLDLGEDDDADSEDEGDDGDDQKSMSSHAPRGEDPVTPQHQTADPQRQAEGQRRQIEAQRQRHIEEQQRQLLESQRQQIENQRREAQQKARARGPGADDFPMPPGSPSSAVYADQSTPTRSPRSEHAADSDESDFEREIGPRKGASMDMQGAFRALPLLVHDLPHTTVNVLQSFVRTNDRGKEKPWNVEKSYSDVLALDTRIRSRVNKGMGKKIAALPEGKLWKDHAPAKVDLRKKTLQTYLQALINLPVKNNDEIIAFFTTDIVRETRQPVMQAGHKEGYLTKRGKNFGGWKRRYFVLSGPTLAYYDARGGTHLGSIAVTGAQIGRQQRSERTPATDEEKEYRHAFLIVEAKKGPGGNHPRHVLCAETDEERDSWVDMLVRYFTGVYTDDPNAYVATGTPSRPSMSSESVSMNSTPRKTPTRGMSSDAISIAKGPAVPLSQLQQDPSNAKLFSTPILEQERSDSPAAVRSDDQSPVERPPPHEQYEPQQQQQQQQPPPSQERERPRRKLEKPPSGQPSSLPDSSPLSAAAAFSPEPLVNSSQRATSEMGHYPDMQQEREREREQRRRPHESPDHPRRHREREHDARKSFHPALHQERVPSPDKDSRSKISAPMNGAPIPAGFKFGGKDAPSPEVSMSDRREKAKSRSFWGFGRPADKAAIPAVPRAVFGVPLDESLDVAQIGNLPAIVFRAIQYLEAKKADQEEGIYRLSGSSAVIKSLKDRFNAEGDVDLLAADDFWDPHAIAGLLKTFLRELPSSILTRELHMRFLAVIDFVDAQERIRELSQLIAALPIANYSLLRALTAHLILVVQNSGVNKMTVRNVGIVFSPTLGIPAGVFSLMLGEFNRVFNVDADNEPLDEPNEHGEGGGGDDTIRRNSRQYTDGAADQMLGLSGRTLKASPEDSASDGDDFSSHDESGNEQTDGDGETMESGYSSSALHSSSSMVHSQSGEPTMRLTPPDTPTAPRSKAASAAAVRGLNVNITQSDRGNRHSRLMGPPQGGLPASPRPPPSPRQPM</sequence>
<dbReference type="SUPFAM" id="SSF64268">
    <property type="entry name" value="PX domain"/>
    <property type="match status" value="1"/>
</dbReference>
<feature type="region of interest" description="Disordered" evidence="2">
    <location>
        <begin position="1"/>
        <end position="53"/>
    </location>
</feature>
<feature type="compositionally biased region" description="Basic and acidic residues" evidence="2">
    <location>
        <begin position="1002"/>
        <end position="1028"/>
    </location>
</feature>
<dbReference type="PROSITE" id="PS50238">
    <property type="entry name" value="RHOGAP"/>
    <property type="match status" value="1"/>
</dbReference>
<gene>
    <name evidence="6" type="ORF">BD626DRAFT_582374</name>
</gene>
<dbReference type="InterPro" id="IPR001849">
    <property type="entry name" value="PH_domain"/>
</dbReference>
<evidence type="ECO:0000259" key="3">
    <source>
        <dbReference type="PROSITE" id="PS50003"/>
    </source>
</evidence>
<dbReference type="SMART" id="SM00233">
    <property type="entry name" value="PH"/>
    <property type="match status" value="1"/>
</dbReference>
<feature type="compositionally biased region" description="Polar residues" evidence="2">
    <location>
        <begin position="1"/>
        <end position="13"/>
    </location>
</feature>
<dbReference type="Pfam" id="PF00787">
    <property type="entry name" value="PX"/>
    <property type="match status" value="1"/>
</dbReference>
<dbReference type="STRING" id="97359.A0A550CK89"/>
<feature type="compositionally biased region" description="Low complexity" evidence="2">
    <location>
        <begin position="933"/>
        <end position="958"/>
    </location>
</feature>
<dbReference type="Gene3D" id="1.10.555.10">
    <property type="entry name" value="Rho GTPase activation protein"/>
    <property type="match status" value="1"/>
</dbReference>
<dbReference type="SUPFAM" id="SSF50729">
    <property type="entry name" value="PH domain-like"/>
    <property type="match status" value="1"/>
</dbReference>
<feature type="compositionally biased region" description="Polar residues" evidence="2">
    <location>
        <begin position="36"/>
        <end position="53"/>
    </location>
</feature>
<feature type="region of interest" description="Disordered" evidence="2">
    <location>
        <begin position="1273"/>
        <end position="1297"/>
    </location>
</feature>
<evidence type="ECO:0000313" key="7">
    <source>
        <dbReference type="Proteomes" id="UP000320762"/>
    </source>
</evidence>
<feature type="compositionally biased region" description="Pro residues" evidence="2">
    <location>
        <begin position="1425"/>
        <end position="1436"/>
    </location>
</feature>
<feature type="compositionally biased region" description="Low complexity" evidence="2">
    <location>
        <begin position="821"/>
        <end position="835"/>
    </location>
</feature>
<evidence type="ECO:0000259" key="4">
    <source>
        <dbReference type="PROSITE" id="PS50195"/>
    </source>
</evidence>
<feature type="region of interest" description="Disordered" evidence="2">
    <location>
        <begin position="876"/>
        <end position="1061"/>
    </location>
</feature>
<dbReference type="Gene3D" id="2.30.29.30">
    <property type="entry name" value="Pleckstrin-homology domain (PH domain)/Phosphotyrosine-binding domain (PTB)"/>
    <property type="match status" value="1"/>
</dbReference>